<dbReference type="Proteomes" id="UP000000383">
    <property type="component" value="Chromosome"/>
</dbReference>
<gene>
    <name evidence="2" type="ordered locus">M301_0290</name>
</gene>
<keyword evidence="1" id="KW-0812">Transmembrane</keyword>
<dbReference type="AlphaFoldDB" id="D7DLJ3"/>
<dbReference type="OrthoDB" id="9795524at2"/>
<evidence type="ECO:0008006" key="4">
    <source>
        <dbReference type="Google" id="ProtNLM"/>
    </source>
</evidence>
<proteinExistence type="predicted"/>
<accession>D7DLJ3</accession>
<dbReference type="NCBIfam" id="TIGR02532">
    <property type="entry name" value="IV_pilin_GFxxxE"/>
    <property type="match status" value="1"/>
</dbReference>
<name>D7DLJ3_METV0</name>
<dbReference type="HOGENOM" id="CLU_078515_1_0_4"/>
<keyword evidence="1" id="KW-0472">Membrane</keyword>
<dbReference type="STRING" id="666681.M301_0290"/>
<evidence type="ECO:0000313" key="3">
    <source>
        <dbReference type="Proteomes" id="UP000000383"/>
    </source>
</evidence>
<dbReference type="SUPFAM" id="SSF54523">
    <property type="entry name" value="Pili subunits"/>
    <property type="match status" value="1"/>
</dbReference>
<evidence type="ECO:0000256" key="1">
    <source>
        <dbReference type="SAM" id="Phobius"/>
    </source>
</evidence>
<feature type="transmembrane region" description="Helical" evidence="1">
    <location>
        <begin position="6"/>
        <end position="27"/>
    </location>
</feature>
<organism evidence="2 3">
    <name type="scientific">Methylotenera versatilis (strain 301)</name>
    <dbReference type="NCBI Taxonomy" id="666681"/>
    <lineage>
        <taxon>Bacteria</taxon>
        <taxon>Pseudomonadati</taxon>
        <taxon>Pseudomonadota</taxon>
        <taxon>Betaproteobacteria</taxon>
        <taxon>Nitrosomonadales</taxon>
        <taxon>Methylophilaceae</taxon>
        <taxon>Methylotenera</taxon>
    </lineage>
</organism>
<reference evidence="3" key="1">
    <citation type="submission" date="2010-05" db="EMBL/GenBank/DDBJ databases">
        <title>Complete sequence of Methylotenera sp. 301.</title>
        <authorList>
            <person name="Lucas S."/>
            <person name="Copeland A."/>
            <person name="Lapidus A."/>
            <person name="Cheng J.-F."/>
            <person name="Bruce D."/>
            <person name="Goodwin L."/>
            <person name="Pitluck S."/>
            <person name="Clum A."/>
            <person name="Land M."/>
            <person name="Hauser L."/>
            <person name="Kyrpides N."/>
            <person name="Ivanova N."/>
            <person name="Chistoservova L."/>
            <person name="Kalyuzhnaya M."/>
            <person name="Woyke T."/>
        </authorList>
    </citation>
    <scope>NUCLEOTIDE SEQUENCE [LARGE SCALE GENOMIC DNA]</scope>
    <source>
        <strain evidence="3">301</strain>
    </source>
</reference>
<dbReference type="PROSITE" id="PS00409">
    <property type="entry name" value="PROKAR_NTER_METHYL"/>
    <property type="match status" value="1"/>
</dbReference>
<dbReference type="EMBL" id="CP002056">
    <property type="protein sequence ID" value="ADI28677.1"/>
    <property type="molecule type" value="Genomic_DNA"/>
</dbReference>
<dbReference type="RefSeq" id="WP_013146994.1">
    <property type="nucleotide sequence ID" value="NC_014207.1"/>
</dbReference>
<dbReference type="InterPro" id="IPR045584">
    <property type="entry name" value="Pilin-like"/>
</dbReference>
<dbReference type="Pfam" id="PF07963">
    <property type="entry name" value="N_methyl"/>
    <property type="match status" value="1"/>
</dbReference>
<reference evidence="2 3" key="2">
    <citation type="journal article" date="2011" name="J. Bacteriol.">
        <title>Genomes of three methylotrophs from a single niche uncover genetic and metabolic divergence of Methylophilaceae.</title>
        <authorList>
            <person name="Lapidus A."/>
            <person name="Clum A."/>
            <person name="Labutti K."/>
            <person name="Kaluzhnaya M.G."/>
            <person name="Lim S."/>
            <person name="Beck D.A."/>
            <person name="Glavina Del Rio T."/>
            <person name="Nolan M."/>
            <person name="Mavromatis K."/>
            <person name="Huntemann M."/>
            <person name="Lucas S."/>
            <person name="Lidstrom M.E."/>
            <person name="Ivanova N."/>
            <person name="Chistoserdova L."/>
        </authorList>
    </citation>
    <scope>NUCLEOTIDE SEQUENCE [LARGE SCALE GENOMIC DNA]</scope>
    <source>
        <strain evidence="2 3">301</strain>
    </source>
</reference>
<keyword evidence="3" id="KW-1185">Reference proteome</keyword>
<dbReference type="eggNOG" id="COG2165">
    <property type="taxonomic scope" value="Bacteria"/>
</dbReference>
<keyword evidence="1" id="KW-1133">Transmembrane helix</keyword>
<sequence length="222" mass="23072">MKKQAGFTLIELAIVLVIIGLLLGGVLKGQELINSAKVKNLANDFRTIPVYIYGYQDKFKALPGDDKAAKTHLGDATVKEGNGDGALGGSWFDASADNASEAYQFWRHVRLANLAPGVTDVTNPDWRPTNADGNPIGIMAGTNVAASSAMKDGAGNAIKGSYVICSQGVLGKYVIQLDVTMDDGNSSTGSMLASKTNAPALGLSADTGVIDPAASYIVCYGI</sequence>
<evidence type="ECO:0000313" key="2">
    <source>
        <dbReference type="EMBL" id="ADI28677.1"/>
    </source>
</evidence>
<dbReference type="KEGG" id="meh:M301_0290"/>
<dbReference type="Gene3D" id="3.30.700.10">
    <property type="entry name" value="Glycoprotein, Type 4 Pilin"/>
    <property type="match status" value="1"/>
</dbReference>
<dbReference type="InterPro" id="IPR012902">
    <property type="entry name" value="N_methyl_site"/>
</dbReference>
<protein>
    <recommendedName>
        <fullName evidence="4">Prepilin-type N-terminal cleavage/methylation domain-containing protein</fullName>
    </recommendedName>
</protein>